<evidence type="ECO:0000313" key="2">
    <source>
        <dbReference type="Proteomes" id="UP000274843"/>
    </source>
</evidence>
<protein>
    <submittedName>
        <fullName evidence="1">Crotonobetainyl-CoA:carnitine CoA-transferase CaiB-like acyl-CoA transferase</fullName>
    </submittedName>
</protein>
<dbReference type="GO" id="GO:0016740">
    <property type="term" value="F:transferase activity"/>
    <property type="evidence" value="ECO:0007669"/>
    <property type="project" value="UniProtKB-KW"/>
</dbReference>
<dbReference type="Pfam" id="PF02515">
    <property type="entry name" value="CoA_transf_3"/>
    <property type="match status" value="1"/>
</dbReference>
<proteinExistence type="predicted"/>
<dbReference type="Gene3D" id="3.30.1540.10">
    <property type="entry name" value="formyl-coa transferase, domain 3"/>
    <property type="match status" value="1"/>
</dbReference>
<dbReference type="PANTHER" id="PTHR48228">
    <property type="entry name" value="SUCCINYL-COA--D-CITRAMALATE COA-TRANSFERASE"/>
    <property type="match status" value="1"/>
</dbReference>
<dbReference type="AlphaFoldDB" id="A0A3N2H646"/>
<dbReference type="PANTHER" id="PTHR48228:SF7">
    <property type="entry name" value="FATTY ACYL-COA TRANSFERASE RV3272-RELATED"/>
    <property type="match status" value="1"/>
</dbReference>
<dbReference type="Proteomes" id="UP000274843">
    <property type="component" value="Unassembled WGS sequence"/>
</dbReference>
<evidence type="ECO:0000313" key="1">
    <source>
        <dbReference type="EMBL" id="ROS44394.1"/>
    </source>
</evidence>
<dbReference type="SUPFAM" id="SSF89796">
    <property type="entry name" value="CoA-transferase family III (CaiB/BaiF)"/>
    <property type="match status" value="1"/>
</dbReference>
<dbReference type="GeneID" id="301848081"/>
<organism evidence="1 2">
    <name type="scientific">Amycolatopsis thermoflava</name>
    <dbReference type="NCBI Taxonomy" id="84480"/>
    <lineage>
        <taxon>Bacteria</taxon>
        <taxon>Bacillati</taxon>
        <taxon>Actinomycetota</taxon>
        <taxon>Actinomycetes</taxon>
        <taxon>Pseudonocardiales</taxon>
        <taxon>Pseudonocardiaceae</taxon>
        <taxon>Amycolatopsis</taxon>
        <taxon>Amycolatopsis methanolica group</taxon>
    </lineage>
</organism>
<dbReference type="InterPro" id="IPR003673">
    <property type="entry name" value="CoA-Trfase_fam_III"/>
</dbReference>
<keyword evidence="1" id="KW-0808">Transferase</keyword>
<reference evidence="1 2" key="1">
    <citation type="submission" date="2018-11" db="EMBL/GenBank/DDBJ databases">
        <title>Sequencing the genomes of 1000 actinobacteria strains.</title>
        <authorList>
            <person name="Klenk H.-P."/>
        </authorList>
    </citation>
    <scope>NUCLEOTIDE SEQUENCE [LARGE SCALE GENOMIC DNA]</scope>
    <source>
        <strain evidence="1 2">DSM 44348</strain>
    </source>
</reference>
<keyword evidence="2" id="KW-1185">Reference proteome</keyword>
<dbReference type="Gene3D" id="3.40.50.10540">
    <property type="entry name" value="Crotonobetainyl-coa:carnitine coa-transferase, domain 1"/>
    <property type="match status" value="1"/>
</dbReference>
<dbReference type="InterPro" id="IPR023606">
    <property type="entry name" value="CoA-Trfase_III_dom_1_sf"/>
</dbReference>
<sequence>MSGGPLDGVRVVNLSETVPGPLAALLLADLGADVITVERPPPGDPARRFPAVFAALSRHQRAVSLDVADPRGLGLFARLAERADVILVGQRPATARKLGVHPDQLRARFPDASVVSVSSFGLTGPGASRPGHDLVFQAIAGLLDGPPGAVPVVDMVSGFLTAIAALAAIAGHNRDGRARTVETAMFDGALALNTFALTRELAGLPPDATPVAPAGYGVYRLGDGARVCLAVSYEAHHWRALCEALDLPDLARLPFEERVARRDEIDGKLASRMREWPAEDVRQVLATAGIPAEPVHGPAEVVRTAEFAGRTIDGRHLAAPFLIDGRRAGAAWGVPRIGRDTAAVFGELGLGRAELGRLAEEGVVVL</sequence>
<gene>
    <name evidence="1" type="ORF">EDD35_6835</name>
</gene>
<dbReference type="InterPro" id="IPR044855">
    <property type="entry name" value="CoA-Trfase_III_dom3_sf"/>
</dbReference>
<accession>A0A3N2H646</accession>
<name>A0A3N2H646_9PSEU</name>
<dbReference type="EMBL" id="RKHY01000001">
    <property type="protein sequence ID" value="ROS44394.1"/>
    <property type="molecule type" value="Genomic_DNA"/>
</dbReference>
<dbReference type="InterPro" id="IPR050509">
    <property type="entry name" value="CoA-transferase_III"/>
</dbReference>
<comment type="caution">
    <text evidence="1">The sequence shown here is derived from an EMBL/GenBank/DDBJ whole genome shotgun (WGS) entry which is preliminary data.</text>
</comment>
<dbReference type="RefSeq" id="WP_167499165.1">
    <property type="nucleotide sequence ID" value="NZ_RKHY01000001.1"/>
</dbReference>